<organism evidence="3 4">
    <name type="scientific">Necator americanus</name>
    <name type="common">Human hookworm</name>
    <dbReference type="NCBI Taxonomy" id="51031"/>
    <lineage>
        <taxon>Eukaryota</taxon>
        <taxon>Metazoa</taxon>
        <taxon>Ecdysozoa</taxon>
        <taxon>Nematoda</taxon>
        <taxon>Chromadorea</taxon>
        <taxon>Rhabditida</taxon>
        <taxon>Rhabditina</taxon>
        <taxon>Rhabditomorpha</taxon>
        <taxon>Strongyloidea</taxon>
        <taxon>Ancylostomatidae</taxon>
        <taxon>Bunostominae</taxon>
        <taxon>Necator</taxon>
    </lineage>
</organism>
<gene>
    <name evidence="3" type="primary">Necator_chrIV.g14492</name>
    <name evidence="3" type="ORF">RB195_001198</name>
</gene>
<dbReference type="Proteomes" id="UP001303046">
    <property type="component" value="Unassembled WGS sequence"/>
</dbReference>
<evidence type="ECO:0000313" key="4">
    <source>
        <dbReference type="Proteomes" id="UP001303046"/>
    </source>
</evidence>
<accession>A0ABR1DD77</accession>
<evidence type="ECO:0000256" key="2">
    <source>
        <dbReference type="SAM" id="SignalP"/>
    </source>
</evidence>
<dbReference type="EMBL" id="JAVFWL010000004">
    <property type="protein sequence ID" value="KAK6748424.1"/>
    <property type="molecule type" value="Genomic_DNA"/>
</dbReference>
<evidence type="ECO:0000313" key="3">
    <source>
        <dbReference type="EMBL" id="KAK6748424.1"/>
    </source>
</evidence>
<keyword evidence="4" id="KW-1185">Reference proteome</keyword>
<feature type="signal peptide" evidence="2">
    <location>
        <begin position="1"/>
        <end position="18"/>
    </location>
</feature>
<keyword evidence="1" id="KW-0812">Transmembrane</keyword>
<evidence type="ECO:0000256" key="1">
    <source>
        <dbReference type="SAM" id="Phobius"/>
    </source>
</evidence>
<reference evidence="3 4" key="1">
    <citation type="submission" date="2023-08" db="EMBL/GenBank/DDBJ databases">
        <title>A Necator americanus chromosomal reference genome.</title>
        <authorList>
            <person name="Ilik V."/>
            <person name="Petrzelkova K.J."/>
            <person name="Pardy F."/>
            <person name="Fuh T."/>
            <person name="Niatou-Singa F.S."/>
            <person name="Gouil Q."/>
            <person name="Baker L."/>
            <person name="Ritchie M.E."/>
            <person name="Jex A.R."/>
            <person name="Gazzola D."/>
            <person name="Li H."/>
            <person name="Toshio Fujiwara R."/>
            <person name="Zhan B."/>
            <person name="Aroian R.V."/>
            <person name="Pafco B."/>
            <person name="Schwarz E.M."/>
        </authorList>
    </citation>
    <scope>NUCLEOTIDE SEQUENCE [LARGE SCALE GENOMIC DNA]</scope>
    <source>
        <strain evidence="3 4">Aroian</strain>
        <tissue evidence="3">Whole animal</tissue>
    </source>
</reference>
<keyword evidence="1" id="KW-1133">Transmembrane helix</keyword>
<sequence length="363" mass="42043">MLAVCLFLGAVVLFGASSKPQDPFSCFQHLKQDSMVLGLTPECFLYYGNVKAGKRYESTAFLERFGDACRKKHAFIVRSYGEAQHMLVVVDRYGRRVRVQPALSKDLITPPSSYNKTDVVIHFVDPRNRLEQFYSDTVDRGFVIAGFYYFKYRVLVFALSHYAVRFYDLRLHIGKKYITPHLELLSEPDLQLILPRDFKVFEGGVTSDSSESLTVDVQHGRGAPFSISLKGLVFNSYTGFRVTTAERKAQSSFQHRMHCPQKVGNFYFFKNSKKLRPDLWMLDISNRRWLNPLNSHRRMSYPHAIKRMEHRKFLARVWSAVLPIVSANVLLLLFGTVVFLRLVGFYNREHRRNKFVLDSSVNL</sequence>
<feature type="chain" id="PRO_5046852780" evidence="2">
    <location>
        <begin position="19"/>
        <end position="363"/>
    </location>
</feature>
<feature type="transmembrane region" description="Helical" evidence="1">
    <location>
        <begin position="317"/>
        <end position="344"/>
    </location>
</feature>
<keyword evidence="1" id="KW-0472">Membrane</keyword>
<comment type="caution">
    <text evidence="3">The sequence shown here is derived from an EMBL/GenBank/DDBJ whole genome shotgun (WGS) entry which is preliminary data.</text>
</comment>
<name>A0ABR1DD77_NECAM</name>
<proteinExistence type="predicted"/>
<protein>
    <submittedName>
        <fullName evidence="3">Uncharacterized protein</fullName>
    </submittedName>
</protein>
<keyword evidence="2" id="KW-0732">Signal</keyword>